<comment type="caution">
    <text evidence="1">The sequence shown here is derived from an EMBL/GenBank/DDBJ whole genome shotgun (WGS) entry which is preliminary data.</text>
</comment>
<dbReference type="AlphaFoldDB" id="A0AAW9MZJ0"/>
<organism evidence="1 2">
    <name type="scientific">Citroniella saccharovorans</name>
    <dbReference type="NCBI Taxonomy" id="2053367"/>
    <lineage>
        <taxon>Bacteria</taxon>
        <taxon>Bacillati</taxon>
        <taxon>Bacillota</taxon>
        <taxon>Tissierellia</taxon>
        <taxon>Tissierellales</taxon>
        <taxon>Peptoniphilaceae</taxon>
        <taxon>Citroniella</taxon>
    </lineage>
</organism>
<protein>
    <submittedName>
        <fullName evidence="1">Uncharacterized protein</fullName>
    </submittedName>
</protein>
<accession>A0AAW9MZJ0</accession>
<dbReference type="EMBL" id="JAYKOT010000003">
    <property type="protein sequence ID" value="MEB3429477.1"/>
    <property type="molecule type" value="Genomic_DNA"/>
</dbReference>
<gene>
    <name evidence="1" type="ORF">VLK81_05545</name>
</gene>
<reference evidence="1 2" key="1">
    <citation type="submission" date="2024-01" db="EMBL/GenBank/DDBJ databases">
        <title>Complete genome sequence of Citroniella saccharovorans strain M6.X9, isolated from human fecal sample.</title>
        <authorList>
            <person name="Cheng G."/>
            <person name="Westerholm M."/>
            <person name="Schnurer A."/>
        </authorList>
    </citation>
    <scope>NUCLEOTIDE SEQUENCE [LARGE SCALE GENOMIC DNA]</scope>
    <source>
        <strain evidence="1 2">DSM 29873</strain>
    </source>
</reference>
<dbReference type="RefSeq" id="WP_324619663.1">
    <property type="nucleotide sequence ID" value="NZ_JAYKOT010000003.1"/>
</dbReference>
<proteinExistence type="predicted"/>
<name>A0AAW9MZJ0_9FIRM</name>
<keyword evidence="2" id="KW-1185">Reference proteome</keyword>
<sequence length="174" mass="20772">MNIKINYEIIEMMLFYWDTVMSRDKVIDSYFKEIADREEMQVIYDDEFNSESLRKVLSAINNRERLNNPTKKESRFWNLNMWMLEDAENTQNMLKVVKSLNIDKEVSEIKDLACDTIEINFVPGHDFTYIAEKCKLTINFFKLMAPDFMNPEIIKIEGMDLKDFVLEKLQEVIK</sequence>
<evidence type="ECO:0000313" key="2">
    <source>
        <dbReference type="Proteomes" id="UP001357733"/>
    </source>
</evidence>
<dbReference type="Proteomes" id="UP001357733">
    <property type="component" value="Unassembled WGS sequence"/>
</dbReference>
<evidence type="ECO:0000313" key="1">
    <source>
        <dbReference type="EMBL" id="MEB3429477.1"/>
    </source>
</evidence>